<dbReference type="AlphaFoldDB" id="A0A935K3P4"/>
<sequence length="536" mass="59900">MLKIESSKQFDASLSQGKVLLFCHDMSDVTSALHAVLARHRDRNDPIIIFTQTETETFSPDKYHEKHQSIHIPTDRIDENTCVTIAKLVDSEKPVRVYLPAFNAQYTCLALQVWEGVRRATHQICIGIGELDQPLTEVSAWFENDNPPPPPLSATRYLQFFRAASYSSELSGHALLITDPKNTLFPGIPVQKALGTPSSPKVSIIVRTAGRASLTNSLDSIMQQTWPSIEVVIVNIGASTLEKLLSTRWPELDFNVINHCGAGRSAAANLGLEAATGEFFVFLDDDDYLYPAHIAHLINGLQQAPDRLLAYGGIRIEFSDTLNQGRSPSLLDEPFSMERLRLRNYIPIHACLTRRRVIDLGIRFDTSLEKYEDWDFWLKIAEVSPFLHIPGAVGVYRVGNSSEIAKAPTAEVYRRWLERSGSGVLEKIADWALSENTPAARLLQQQLNSREALHTKELTLLQAKLREIQTSLDEDHNGYVSALNAAQQEITSLRSKLSQTRSDLTQAQEDISHAQHTISKSEQMVAGIQHELSTCL</sequence>
<name>A0A935K3P4_9RHOO</name>
<dbReference type="SUPFAM" id="SSF53448">
    <property type="entry name" value="Nucleotide-diphospho-sugar transferases"/>
    <property type="match status" value="1"/>
</dbReference>
<comment type="caution">
    <text evidence="3">The sequence shown here is derived from an EMBL/GenBank/DDBJ whole genome shotgun (WGS) entry which is preliminary data.</text>
</comment>
<dbReference type="InterPro" id="IPR050834">
    <property type="entry name" value="Glycosyltransf_2"/>
</dbReference>
<evidence type="ECO:0000313" key="4">
    <source>
        <dbReference type="Proteomes" id="UP000739411"/>
    </source>
</evidence>
<feature type="domain" description="Glycosyltransferase 2-like" evidence="2">
    <location>
        <begin position="204"/>
        <end position="345"/>
    </location>
</feature>
<protein>
    <submittedName>
        <fullName evidence="3">Glycosyltransferase</fullName>
    </submittedName>
</protein>
<dbReference type="EMBL" id="JADJMS010000030">
    <property type="protein sequence ID" value="MBK7416039.1"/>
    <property type="molecule type" value="Genomic_DNA"/>
</dbReference>
<dbReference type="Proteomes" id="UP000739411">
    <property type="component" value="Unassembled WGS sequence"/>
</dbReference>
<organism evidence="3 4">
    <name type="scientific">Candidatus Dechloromonas phosphorivorans</name>
    <dbReference type="NCBI Taxonomy" id="2899244"/>
    <lineage>
        <taxon>Bacteria</taxon>
        <taxon>Pseudomonadati</taxon>
        <taxon>Pseudomonadota</taxon>
        <taxon>Betaproteobacteria</taxon>
        <taxon>Rhodocyclales</taxon>
        <taxon>Azonexaceae</taxon>
        <taxon>Dechloromonas</taxon>
    </lineage>
</organism>
<dbReference type="InterPro" id="IPR001173">
    <property type="entry name" value="Glyco_trans_2-like"/>
</dbReference>
<feature type="coiled-coil region" evidence="1">
    <location>
        <begin position="483"/>
        <end position="510"/>
    </location>
</feature>
<dbReference type="PANTHER" id="PTHR43685">
    <property type="entry name" value="GLYCOSYLTRANSFERASE"/>
    <property type="match status" value="1"/>
</dbReference>
<gene>
    <name evidence="3" type="ORF">IPJ38_13870</name>
</gene>
<evidence type="ECO:0000313" key="3">
    <source>
        <dbReference type="EMBL" id="MBK7416039.1"/>
    </source>
</evidence>
<evidence type="ECO:0000259" key="2">
    <source>
        <dbReference type="Pfam" id="PF00535"/>
    </source>
</evidence>
<dbReference type="PANTHER" id="PTHR43685:SF2">
    <property type="entry name" value="GLYCOSYLTRANSFERASE 2-LIKE DOMAIN-CONTAINING PROTEIN"/>
    <property type="match status" value="1"/>
</dbReference>
<reference evidence="3 4" key="1">
    <citation type="submission" date="2020-10" db="EMBL/GenBank/DDBJ databases">
        <title>Connecting structure to function with the recovery of over 1000 high-quality activated sludge metagenome-assembled genomes encoding full-length rRNA genes using long-read sequencing.</title>
        <authorList>
            <person name="Singleton C.M."/>
            <person name="Petriglieri F."/>
            <person name="Kristensen J.M."/>
            <person name="Kirkegaard R.H."/>
            <person name="Michaelsen T.Y."/>
            <person name="Andersen M.H."/>
            <person name="Karst S.M."/>
            <person name="Dueholm M.S."/>
            <person name="Nielsen P.H."/>
            <person name="Albertsen M."/>
        </authorList>
    </citation>
    <scope>NUCLEOTIDE SEQUENCE [LARGE SCALE GENOMIC DNA]</scope>
    <source>
        <strain evidence="3">EsbW_18-Q3-R4-48_BATAC.463</strain>
    </source>
</reference>
<evidence type="ECO:0000256" key="1">
    <source>
        <dbReference type="SAM" id="Coils"/>
    </source>
</evidence>
<proteinExistence type="predicted"/>
<dbReference type="InterPro" id="IPR029044">
    <property type="entry name" value="Nucleotide-diphossugar_trans"/>
</dbReference>
<dbReference type="Pfam" id="PF00535">
    <property type="entry name" value="Glycos_transf_2"/>
    <property type="match status" value="1"/>
</dbReference>
<keyword evidence="1" id="KW-0175">Coiled coil</keyword>
<accession>A0A935K3P4</accession>
<dbReference type="Gene3D" id="3.90.550.10">
    <property type="entry name" value="Spore Coat Polysaccharide Biosynthesis Protein SpsA, Chain A"/>
    <property type="match status" value="1"/>
</dbReference>